<dbReference type="NCBIfam" id="NF033483">
    <property type="entry name" value="PknB_PASTA_kin"/>
    <property type="match status" value="1"/>
</dbReference>
<evidence type="ECO:0000256" key="9">
    <source>
        <dbReference type="PROSITE-ProRule" id="PRU10141"/>
    </source>
</evidence>
<feature type="region of interest" description="Disordered" evidence="10">
    <location>
        <begin position="308"/>
        <end position="329"/>
    </location>
</feature>
<evidence type="ECO:0000256" key="10">
    <source>
        <dbReference type="SAM" id="MobiDB-lite"/>
    </source>
</evidence>
<dbReference type="Pfam" id="PF03793">
    <property type="entry name" value="PASTA"/>
    <property type="match status" value="1"/>
</dbReference>
<dbReference type="Gene3D" id="3.30.10.20">
    <property type="match status" value="1"/>
</dbReference>
<evidence type="ECO:0000256" key="2">
    <source>
        <dbReference type="ARBA" id="ARBA00022527"/>
    </source>
</evidence>
<comment type="catalytic activity">
    <reaction evidence="7">
        <text>L-threonyl-[protein] + ATP = O-phospho-L-threonyl-[protein] + ADP + H(+)</text>
        <dbReference type="Rhea" id="RHEA:46608"/>
        <dbReference type="Rhea" id="RHEA-COMP:11060"/>
        <dbReference type="Rhea" id="RHEA-COMP:11605"/>
        <dbReference type="ChEBI" id="CHEBI:15378"/>
        <dbReference type="ChEBI" id="CHEBI:30013"/>
        <dbReference type="ChEBI" id="CHEBI:30616"/>
        <dbReference type="ChEBI" id="CHEBI:61977"/>
        <dbReference type="ChEBI" id="CHEBI:456216"/>
        <dbReference type="EC" id="2.7.11.1"/>
    </reaction>
</comment>
<evidence type="ECO:0000313" key="14">
    <source>
        <dbReference type="EMBL" id="CAA9449930.1"/>
    </source>
</evidence>
<evidence type="ECO:0000256" key="3">
    <source>
        <dbReference type="ARBA" id="ARBA00022679"/>
    </source>
</evidence>
<dbReference type="Pfam" id="PF00069">
    <property type="entry name" value="Pkinase"/>
    <property type="match status" value="1"/>
</dbReference>
<dbReference type="InterPro" id="IPR000719">
    <property type="entry name" value="Prot_kinase_dom"/>
</dbReference>
<keyword evidence="11" id="KW-1133">Transmembrane helix</keyword>
<dbReference type="InterPro" id="IPR017441">
    <property type="entry name" value="Protein_kinase_ATP_BS"/>
</dbReference>
<reference evidence="14" key="1">
    <citation type="submission" date="2020-02" db="EMBL/GenBank/DDBJ databases">
        <authorList>
            <person name="Meier V. D."/>
        </authorList>
    </citation>
    <scope>NUCLEOTIDE SEQUENCE</scope>
    <source>
        <strain evidence="14">AVDCRST_MAG80</strain>
    </source>
</reference>
<feature type="region of interest" description="Disordered" evidence="10">
    <location>
        <begin position="359"/>
        <end position="380"/>
    </location>
</feature>
<feature type="region of interest" description="Disordered" evidence="10">
    <location>
        <begin position="448"/>
        <end position="527"/>
    </location>
</feature>
<feature type="domain" description="Protein kinase" evidence="12">
    <location>
        <begin position="15"/>
        <end position="272"/>
    </location>
</feature>
<keyword evidence="2 14" id="KW-0723">Serine/threonine-protein kinase</keyword>
<dbReference type="CDD" id="cd14014">
    <property type="entry name" value="STKc_PknB_like"/>
    <property type="match status" value="1"/>
</dbReference>
<dbReference type="FunFam" id="3.30.200.20:FF:000035">
    <property type="entry name" value="Serine/threonine protein kinase Stk1"/>
    <property type="match status" value="1"/>
</dbReference>
<dbReference type="PANTHER" id="PTHR43289">
    <property type="entry name" value="MITOGEN-ACTIVATED PROTEIN KINASE KINASE KINASE 20-RELATED"/>
    <property type="match status" value="1"/>
</dbReference>
<keyword evidence="11" id="KW-0472">Membrane</keyword>
<evidence type="ECO:0000256" key="7">
    <source>
        <dbReference type="ARBA" id="ARBA00047899"/>
    </source>
</evidence>
<keyword evidence="3" id="KW-0808">Transferase</keyword>
<dbReference type="PROSITE" id="PS51178">
    <property type="entry name" value="PASTA"/>
    <property type="match status" value="1"/>
</dbReference>
<dbReference type="InterPro" id="IPR008271">
    <property type="entry name" value="Ser/Thr_kinase_AS"/>
</dbReference>
<dbReference type="SUPFAM" id="SSF56112">
    <property type="entry name" value="Protein kinase-like (PK-like)"/>
    <property type="match status" value="1"/>
</dbReference>
<sequence length="527" mass="55501">MYDLSVQRTVIDNRYTLVEPLGGGGMAEVYLAHDDVLDRDVALKILRNQYANDEEFVERFRREAQSAAKLSHPNIVSIYDRGRSEDGAYYIAMEHVQRGTLKDRIKRDGALAPDAAIGVTLQIADALQAAHENGVIHRDIKPQNVLVTRTGDVKVTDFGIARAASSPLTQTSAVLGTAAYMSPEQAMGKPVGPQSDLYSLGVVLFEMLTGELPYDAESPVSLAMKHVNEPPRSPREANPSVPDPLDAITLKLLAKNPEDRYGSATKLADELERVRSGLAPAAVDTEKTTAAMTTPLAPPPTTLRERTAKTAVRSPAAPPLSVPGRGGRRGGPSRALAALFFGLILLIGLAWALTSFLSGPGESEDQSGANQSETPVAEEADTVSVPNLVGVFNAQGAADALVAEDLVLGEVGEAPNDTIFAGVVSEQNPTAGEEVESGTSVDVTVSTGPVQAAPAPAPAPAPASQPAAAPVPAPLPDPQPAAVQQPDPEAAEEAAEDRVEAREERQEARSEAKENQKGKGNNKKGKN</sequence>
<gene>
    <name evidence="14" type="ORF">AVDCRST_MAG80-2154</name>
</gene>
<dbReference type="GO" id="GO:0005524">
    <property type="term" value="F:ATP binding"/>
    <property type="evidence" value="ECO:0007669"/>
    <property type="project" value="UniProtKB-UniRule"/>
</dbReference>
<dbReference type="EMBL" id="CADCVC010000186">
    <property type="protein sequence ID" value="CAA9449930.1"/>
    <property type="molecule type" value="Genomic_DNA"/>
</dbReference>
<dbReference type="GO" id="GO:0045717">
    <property type="term" value="P:negative regulation of fatty acid biosynthetic process"/>
    <property type="evidence" value="ECO:0007669"/>
    <property type="project" value="UniProtKB-ARBA"/>
</dbReference>
<feature type="domain" description="PASTA" evidence="13">
    <location>
        <begin position="379"/>
        <end position="447"/>
    </location>
</feature>
<evidence type="ECO:0000256" key="5">
    <source>
        <dbReference type="ARBA" id="ARBA00022777"/>
    </source>
</evidence>
<dbReference type="InterPro" id="IPR011009">
    <property type="entry name" value="Kinase-like_dom_sf"/>
</dbReference>
<evidence type="ECO:0000256" key="4">
    <source>
        <dbReference type="ARBA" id="ARBA00022741"/>
    </source>
</evidence>
<evidence type="ECO:0000256" key="11">
    <source>
        <dbReference type="SAM" id="Phobius"/>
    </source>
</evidence>
<dbReference type="PROSITE" id="PS00108">
    <property type="entry name" value="PROTEIN_KINASE_ST"/>
    <property type="match status" value="1"/>
</dbReference>
<dbReference type="FunFam" id="1.10.510.10:FF:000021">
    <property type="entry name" value="Serine/threonine protein kinase"/>
    <property type="match status" value="1"/>
</dbReference>
<accession>A0A6J4QRK2</accession>
<evidence type="ECO:0000256" key="1">
    <source>
        <dbReference type="ARBA" id="ARBA00012513"/>
    </source>
</evidence>
<name>A0A6J4QRK2_9ACTN</name>
<evidence type="ECO:0000256" key="8">
    <source>
        <dbReference type="ARBA" id="ARBA00048679"/>
    </source>
</evidence>
<feature type="binding site" evidence="9">
    <location>
        <position position="44"/>
    </location>
    <ligand>
        <name>ATP</name>
        <dbReference type="ChEBI" id="CHEBI:30616"/>
    </ligand>
</feature>
<dbReference type="PROSITE" id="PS50011">
    <property type="entry name" value="PROTEIN_KINASE_DOM"/>
    <property type="match status" value="1"/>
</dbReference>
<dbReference type="CDD" id="cd06577">
    <property type="entry name" value="PASTA_pknB"/>
    <property type="match status" value="1"/>
</dbReference>
<dbReference type="Gene3D" id="3.30.200.20">
    <property type="entry name" value="Phosphorylase Kinase, domain 1"/>
    <property type="match status" value="1"/>
</dbReference>
<keyword evidence="4 9" id="KW-0547">Nucleotide-binding</keyword>
<feature type="compositionally biased region" description="Pro residues" evidence="10">
    <location>
        <begin position="455"/>
        <end position="479"/>
    </location>
</feature>
<organism evidence="14">
    <name type="scientific">uncultured Rubrobacteraceae bacterium</name>
    <dbReference type="NCBI Taxonomy" id="349277"/>
    <lineage>
        <taxon>Bacteria</taxon>
        <taxon>Bacillati</taxon>
        <taxon>Actinomycetota</taxon>
        <taxon>Rubrobacteria</taxon>
        <taxon>Rubrobacterales</taxon>
        <taxon>Rubrobacteraceae</taxon>
        <taxon>environmental samples</taxon>
    </lineage>
</organism>
<dbReference type="EC" id="2.7.11.1" evidence="1"/>
<dbReference type="InterPro" id="IPR005543">
    <property type="entry name" value="PASTA_dom"/>
</dbReference>
<dbReference type="PANTHER" id="PTHR43289:SF34">
    <property type="entry name" value="SERINE_THREONINE-PROTEIN KINASE YBDM-RELATED"/>
    <property type="match status" value="1"/>
</dbReference>
<keyword evidence="6 9" id="KW-0067">ATP-binding</keyword>
<keyword evidence="11" id="KW-0812">Transmembrane</keyword>
<evidence type="ECO:0000256" key="6">
    <source>
        <dbReference type="ARBA" id="ARBA00022840"/>
    </source>
</evidence>
<dbReference type="SMART" id="SM00740">
    <property type="entry name" value="PASTA"/>
    <property type="match status" value="1"/>
</dbReference>
<evidence type="ECO:0000259" key="12">
    <source>
        <dbReference type="PROSITE" id="PS50011"/>
    </source>
</evidence>
<evidence type="ECO:0000259" key="13">
    <source>
        <dbReference type="PROSITE" id="PS51178"/>
    </source>
</evidence>
<dbReference type="SMART" id="SM00220">
    <property type="entry name" value="S_TKc"/>
    <property type="match status" value="1"/>
</dbReference>
<dbReference type="GO" id="GO:0004674">
    <property type="term" value="F:protein serine/threonine kinase activity"/>
    <property type="evidence" value="ECO:0007669"/>
    <property type="project" value="UniProtKB-KW"/>
</dbReference>
<feature type="compositionally biased region" description="Basic and acidic residues" evidence="10">
    <location>
        <begin position="496"/>
        <end position="517"/>
    </location>
</feature>
<dbReference type="Gene3D" id="1.10.510.10">
    <property type="entry name" value="Transferase(Phosphotransferase) domain 1"/>
    <property type="match status" value="1"/>
</dbReference>
<feature type="transmembrane region" description="Helical" evidence="11">
    <location>
        <begin position="335"/>
        <end position="357"/>
    </location>
</feature>
<dbReference type="AlphaFoldDB" id="A0A6J4QRK2"/>
<keyword evidence="5 14" id="KW-0418">Kinase</keyword>
<comment type="catalytic activity">
    <reaction evidence="8">
        <text>L-seryl-[protein] + ATP = O-phospho-L-seryl-[protein] + ADP + H(+)</text>
        <dbReference type="Rhea" id="RHEA:17989"/>
        <dbReference type="Rhea" id="RHEA-COMP:9863"/>
        <dbReference type="Rhea" id="RHEA-COMP:11604"/>
        <dbReference type="ChEBI" id="CHEBI:15378"/>
        <dbReference type="ChEBI" id="CHEBI:29999"/>
        <dbReference type="ChEBI" id="CHEBI:30616"/>
        <dbReference type="ChEBI" id="CHEBI:83421"/>
        <dbReference type="ChEBI" id="CHEBI:456216"/>
        <dbReference type="EC" id="2.7.11.1"/>
    </reaction>
</comment>
<protein>
    <recommendedName>
        <fullName evidence="1">non-specific serine/threonine protein kinase</fullName>
        <ecNumber evidence="1">2.7.11.1</ecNumber>
    </recommendedName>
</protein>
<proteinExistence type="predicted"/>
<dbReference type="PROSITE" id="PS00107">
    <property type="entry name" value="PROTEIN_KINASE_ATP"/>
    <property type="match status" value="1"/>
</dbReference>